<gene>
    <name evidence="2" type="ORF">C8D87_1011533</name>
    <name evidence="1" type="ORF">C8D88_103243</name>
</gene>
<keyword evidence="4" id="KW-1185">Reference proteome</keyword>
<protein>
    <submittedName>
        <fullName evidence="1">Uncharacterized protein</fullName>
    </submittedName>
</protein>
<reference evidence="1 3" key="1">
    <citation type="submission" date="2018-05" db="EMBL/GenBank/DDBJ databases">
        <title>Genomic Encyclopedia of Type Strains, Phase IV (KMG-IV): sequencing the most valuable type-strain genomes for metagenomic binning, comparative biology and taxonomic classification.</title>
        <authorList>
            <person name="Goeker M."/>
        </authorList>
    </citation>
    <scope>NUCLEOTIDE SEQUENCE [LARGE SCALE GENOMIC DNA]</scope>
    <source>
        <strain evidence="2 4">DSM 45479</strain>
        <strain evidence="1 3">DSM 45480</strain>
    </source>
</reference>
<dbReference type="AlphaFoldDB" id="A0A316I6E2"/>
<dbReference type="Proteomes" id="UP000246005">
    <property type="component" value="Unassembled WGS sequence"/>
</dbReference>
<dbReference type="EMBL" id="QLTT01000001">
    <property type="protein sequence ID" value="RAS71232.1"/>
    <property type="molecule type" value="Genomic_DNA"/>
</dbReference>
<proteinExistence type="predicted"/>
<evidence type="ECO:0000313" key="1">
    <source>
        <dbReference type="EMBL" id="PWK88047.1"/>
    </source>
</evidence>
<dbReference type="Proteomes" id="UP000248714">
    <property type="component" value="Unassembled WGS sequence"/>
</dbReference>
<evidence type="ECO:0000313" key="4">
    <source>
        <dbReference type="Proteomes" id="UP000248714"/>
    </source>
</evidence>
<evidence type="ECO:0000313" key="2">
    <source>
        <dbReference type="EMBL" id="RAS71232.1"/>
    </source>
</evidence>
<evidence type="ECO:0000313" key="3">
    <source>
        <dbReference type="Proteomes" id="UP000246005"/>
    </source>
</evidence>
<name>A0A316I6E2_9PSEU</name>
<dbReference type="EMBL" id="QGHB01000003">
    <property type="protein sequence ID" value="PWK88047.1"/>
    <property type="molecule type" value="Genomic_DNA"/>
</dbReference>
<sequence length="57" mass="5936">MLGSSISDIRATRAAAVPVVCVSSGCGIGGLRPDSWIDSFDDVESDVLVREALGRDL</sequence>
<comment type="caution">
    <text evidence="1">The sequence shown here is derived from an EMBL/GenBank/DDBJ whole genome shotgun (WGS) entry which is preliminary data.</text>
</comment>
<organism evidence="1 3">
    <name type="scientific">Lentzea atacamensis</name>
    <dbReference type="NCBI Taxonomy" id="531938"/>
    <lineage>
        <taxon>Bacteria</taxon>
        <taxon>Bacillati</taxon>
        <taxon>Actinomycetota</taxon>
        <taxon>Actinomycetes</taxon>
        <taxon>Pseudonocardiales</taxon>
        <taxon>Pseudonocardiaceae</taxon>
        <taxon>Lentzea</taxon>
    </lineage>
</organism>
<accession>A0A316I6E2</accession>